<proteinExistence type="predicted"/>
<name>A0ACB9YUY6_9PEZI</name>
<evidence type="ECO:0000313" key="1">
    <source>
        <dbReference type="EMBL" id="KAI4863256.1"/>
    </source>
</evidence>
<comment type="caution">
    <text evidence="1">The sequence shown here is derived from an EMBL/GenBank/DDBJ whole genome shotgun (WGS) entry which is preliminary data.</text>
</comment>
<keyword evidence="2" id="KW-1185">Reference proteome</keyword>
<evidence type="ECO:0000313" key="2">
    <source>
        <dbReference type="Proteomes" id="UP001497700"/>
    </source>
</evidence>
<dbReference type="EMBL" id="MU393507">
    <property type="protein sequence ID" value="KAI4863256.1"/>
    <property type="molecule type" value="Genomic_DNA"/>
</dbReference>
<dbReference type="Proteomes" id="UP001497700">
    <property type="component" value="Unassembled WGS sequence"/>
</dbReference>
<accession>A0ACB9YUY6</accession>
<reference evidence="1 2" key="1">
    <citation type="journal article" date="2022" name="New Phytol.">
        <title>Ecological generalism drives hyperdiversity of secondary metabolite gene clusters in xylarialean endophytes.</title>
        <authorList>
            <person name="Franco M.E.E."/>
            <person name="Wisecaver J.H."/>
            <person name="Arnold A.E."/>
            <person name="Ju Y.M."/>
            <person name="Slot J.C."/>
            <person name="Ahrendt S."/>
            <person name="Moore L.P."/>
            <person name="Eastman K.E."/>
            <person name="Scott K."/>
            <person name="Konkel Z."/>
            <person name="Mondo S.J."/>
            <person name="Kuo A."/>
            <person name="Hayes R.D."/>
            <person name="Haridas S."/>
            <person name="Andreopoulos B."/>
            <person name="Riley R."/>
            <person name="LaButti K."/>
            <person name="Pangilinan J."/>
            <person name="Lipzen A."/>
            <person name="Amirebrahimi M."/>
            <person name="Yan J."/>
            <person name="Adam C."/>
            <person name="Keymanesh K."/>
            <person name="Ng V."/>
            <person name="Louie K."/>
            <person name="Northen T."/>
            <person name="Drula E."/>
            <person name="Henrissat B."/>
            <person name="Hsieh H.M."/>
            <person name="Youens-Clark K."/>
            <person name="Lutzoni F."/>
            <person name="Miadlikowska J."/>
            <person name="Eastwood D.C."/>
            <person name="Hamelin R.C."/>
            <person name="Grigoriev I.V."/>
            <person name="U'Ren J.M."/>
        </authorList>
    </citation>
    <scope>NUCLEOTIDE SEQUENCE [LARGE SCALE GENOMIC DNA]</scope>
    <source>
        <strain evidence="1 2">CBS 119005</strain>
    </source>
</reference>
<protein>
    <submittedName>
        <fullName evidence="1">Uncharacterized protein</fullName>
    </submittedName>
</protein>
<gene>
    <name evidence="1" type="ORF">F4820DRAFT_427449</name>
</gene>
<sequence length="421" mass="45583">MSASLLITDVRIFDGENEILRGSVLVKDGVIKQVVTGELEAPDSSTVVISKPGHTLIPGIIDGHIHADIDEHYTALTQSLKFGVTTVCDMHQEVENIGKLRARATQDTDSADFKTSSQAATVSGGWPMAVITAFDKSEETRARIGTWPDLKTKADVETFIRDRVNDKADYIKVMHEDGNGLAFKPALPPLELQKDVIQLAHQHGFLVVAHALSLQRTIDMLNAGVDGMTHTFCDNPPTKELIDAYLANNAHCNPTLATIGSLTAEGLKEQEVYAHDPRVQRLISLEGQKRLCACMGFGNDKSKAEHAYQSVRELKAAGIDVILGSDSAGPAIGTAYGVTAHQELALFVNRCGFTPKEALKAGTSLVAKRLRLNDRGRIAEGLRADLVLIEGNPLEDIDKTLDIKGVWKQGTLCSTYKGLLA</sequence>
<organism evidence="1 2">
    <name type="scientific">Hypoxylon rubiginosum</name>
    <dbReference type="NCBI Taxonomy" id="110542"/>
    <lineage>
        <taxon>Eukaryota</taxon>
        <taxon>Fungi</taxon>
        <taxon>Dikarya</taxon>
        <taxon>Ascomycota</taxon>
        <taxon>Pezizomycotina</taxon>
        <taxon>Sordariomycetes</taxon>
        <taxon>Xylariomycetidae</taxon>
        <taxon>Xylariales</taxon>
        <taxon>Hypoxylaceae</taxon>
        <taxon>Hypoxylon</taxon>
    </lineage>
</organism>